<accession>A0A224Y949</accession>
<reference evidence="1" key="1">
    <citation type="journal article" date="2017" name="Parasit. Vectors">
        <title>Sialotranscriptomics of Rhipicephalus zambeziensis reveals intricate expression profiles of secretory proteins and suggests tight temporal transcriptional regulation during blood-feeding.</title>
        <authorList>
            <person name="de Castro M.H."/>
            <person name="de Klerk D."/>
            <person name="Pienaar R."/>
            <person name="Rees D.J.G."/>
            <person name="Mans B.J."/>
        </authorList>
    </citation>
    <scope>NUCLEOTIDE SEQUENCE</scope>
    <source>
        <tissue evidence="1">Salivary glands</tissue>
    </source>
</reference>
<dbReference type="AlphaFoldDB" id="A0A224Y949"/>
<evidence type="ECO:0000313" key="1">
    <source>
        <dbReference type="EMBL" id="MAA13345.1"/>
    </source>
</evidence>
<dbReference type="EMBL" id="GFPF01002199">
    <property type="protein sequence ID" value="MAA13345.1"/>
    <property type="molecule type" value="Transcribed_RNA"/>
</dbReference>
<name>A0A224Y949_9ACAR</name>
<protein>
    <submittedName>
        <fullName evidence="1">Uncharacterized protein</fullName>
    </submittedName>
</protein>
<proteinExistence type="predicted"/>
<organism evidence="1">
    <name type="scientific">Rhipicephalus zambeziensis</name>
    <dbReference type="NCBI Taxonomy" id="60191"/>
    <lineage>
        <taxon>Eukaryota</taxon>
        <taxon>Metazoa</taxon>
        <taxon>Ecdysozoa</taxon>
        <taxon>Arthropoda</taxon>
        <taxon>Chelicerata</taxon>
        <taxon>Arachnida</taxon>
        <taxon>Acari</taxon>
        <taxon>Parasitiformes</taxon>
        <taxon>Ixodida</taxon>
        <taxon>Ixodoidea</taxon>
        <taxon>Ixodidae</taxon>
        <taxon>Rhipicephalinae</taxon>
        <taxon>Rhipicephalus</taxon>
        <taxon>Rhipicephalus</taxon>
    </lineage>
</organism>
<sequence length="110" mass="12526">MLGFDSCWDHNIYFLHSLGQRCQCRFFLTPSHINYQCLFSPFLSRYKLSKICAAYPHTVAYGYVPHMPGGKGFTSYATGFSHYSCHDQTVITVTPTYPAILILVYPKLSS</sequence>